<dbReference type="InterPro" id="IPR029068">
    <property type="entry name" value="Glyas_Bleomycin-R_OHBP_Dase"/>
</dbReference>
<reference evidence="2" key="1">
    <citation type="journal article" date="2014" name="Int. J. Syst. Evol. Microbiol.">
        <title>Complete genome sequence of Corynebacterium casei LMG S-19264T (=DSM 44701T), isolated from a smear-ripened cheese.</title>
        <authorList>
            <consortium name="US DOE Joint Genome Institute (JGI-PGF)"/>
            <person name="Walter F."/>
            <person name="Albersmeier A."/>
            <person name="Kalinowski J."/>
            <person name="Ruckert C."/>
        </authorList>
    </citation>
    <scope>NUCLEOTIDE SEQUENCE</scope>
    <source>
        <strain evidence="2">CGMCC 1.10998</strain>
    </source>
</reference>
<proteinExistence type="predicted"/>
<dbReference type="Pfam" id="PF00903">
    <property type="entry name" value="Glyoxalase"/>
    <property type="match status" value="1"/>
</dbReference>
<organism evidence="2 3">
    <name type="scientific">Undibacterium terreum</name>
    <dbReference type="NCBI Taxonomy" id="1224302"/>
    <lineage>
        <taxon>Bacteria</taxon>
        <taxon>Pseudomonadati</taxon>
        <taxon>Pseudomonadota</taxon>
        <taxon>Betaproteobacteria</taxon>
        <taxon>Burkholderiales</taxon>
        <taxon>Oxalobacteraceae</taxon>
        <taxon>Undibacterium</taxon>
    </lineage>
</organism>
<dbReference type="InterPro" id="IPR037523">
    <property type="entry name" value="VOC_core"/>
</dbReference>
<accession>A0A916XRY1</accession>
<dbReference type="Proteomes" id="UP000637423">
    <property type="component" value="Unassembled WGS sequence"/>
</dbReference>
<feature type="domain" description="VOC" evidence="1">
    <location>
        <begin position="2"/>
        <end position="127"/>
    </location>
</feature>
<dbReference type="RefSeq" id="WP_188569336.1">
    <property type="nucleotide sequence ID" value="NZ_BMED01000008.1"/>
</dbReference>
<dbReference type="PANTHER" id="PTHR36437:SF2">
    <property type="entry name" value="GLYOXALASE_BLEOMYCIN RESISTANCE PROTEIN_DIOXYGENASE"/>
    <property type="match status" value="1"/>
</dbReference>
<dbReference type="EMBL" id="BMED01000008">
    <property type="protein sequence ID" value="GGD00247.1"/>
    <property type="molecule type" value="Genomic_DNA"/>
</dbReference>
<dbReference type="SUPFAM" id="SSF54593">
    <property type="entry name" value="Glyoxalase/Bleomycin resistance protein/Dihydroxybiphenyl dioxygenase"/>
    <property type="match status" value="1"/>
</dbReference>
<dbReference type="PROSITE" id="PS51819">
    <property type="entry name" value="VOC"/>
    <property type="match status" value="1"/>
</dbReference>
<sequence>MQIKFSSITVIDQEQALQFYTRQLGFTKMADIPMGPYRWLTVISPEGVEGTELVLEPLGFPPSAAYQKALFDAGIPATAFITKDIQAEYKRLKEAGVVFRGEPVSMGPITAVLFEDTCGNLINLVQPPM</sequence>
<protein>
    <recommendedName>
        <fullName evidence="1">VOC domain-containing protein</fullName>
    </recommendedName>
</protein>
<gene>
    <name evidence="2" type="primary">yurT</name>
    <name evidence="2" type="ORF">GCM10011396_54710</name>
</gene>
<evidence type="ECO:0000313" key="2">
    <source>
        <dbReference type="EMBL" id="GGD00247.1"/>
    </source>
</evidence>
<reference evidence="2" key="2">
    <citation type="submission" date="2020-09" db="EMBL/GenBank/DDBJ databases">
        <authorList>
            <person name="Sun Q."/>
            <person name="Zhou Y."/>
        </authorList>
    </citation>
    <scope>NUCLEOTIDE SEQUENCE</scope>
    <source>
        <strain evidence="2">CGMCC 1.10998</strain>
    </source>
</reference>
<dbReference type="CDD" id="cd07263">
    <property type="entry name" value="VOC_like"/>
    <property type="match status" value="1"/>
</dbReference>
<evidence type="ECO:0000313" key="3">
    <source>
        <dbReference type="Proteomes" id="UP000637423"/>
    </source>
</evidence>
<dbReference type="Gene3D" id="3.10.180.10">
    <property type="entry name" value="2,3-Dihydroxybiphenyl 1,2-Dioxygenase, domain 1"/>
    <property type="match status" value="1"/>
</dbReference>
<keyword evidence="3" id="KW-1185">Reference proteome</keyword>
<evidence type="ECO:0000259" key="1">
    <source>
        <dbReference type="PROSITE" id="PS51819"/>
    </source>
</evidence>
<dbReference type="PANTHER" id="PTHR36437">
    <property type="entry name" value="GLYOXALASE/BLEOMYCIN RESISTANCE PROTEIN/DIOXYGENASE"/>
    <property type="match status" value="1"/>
</dbReference>
<dbReference type="AlphaFoldDB" id="A0A916XRY1"/>
<comment type="caution">
    <text evidence="2">The sequence shown here is derived from an EMBL/GenBank/DDBJ whole genome shotgun (WGS) entry which is preliminary data.</text>
</comment>
<name>A0A916XRY1_9BURK</name>
<dbReference type="InterPro" id="IPR004360">
    <property type="entry name" value="Glyas_Fos-R_dOase_dom"/>
</dbReference>